<keyword evidence="2 6" id="KW-0489">Methyltransferase</keyword>
<dbReference type="GO" id="GO:0141098">
    <property type="term" value="F:tRNA (cytidine(34)-2'-O)-methyltransferase activity"/>
    <property type="evidence" value="ECO:0007669"/>
    <property type="project" value="RHEA"/>
</dbReference>
<comment type="catalytic activity">
    <reaction evidence="6">
        <text>5-carboxymethylaminomethyluridine(34) in tRNA(Leu) + S-adenosyl-L-methionine = 5-carboxymethylaminomethyl-2'-O-methyluridine(34) in tRNA(Leu) + S-adenosyl-L-homocysteine + H(+)</text>
        <dbReference type="Rhea" id="RHEA:43088"/>
        <dbReference type="Rhea" id="RHEA-COMP:10333"/>
        <dbReference type="Rhea" id="RHEA-COMP:10334"/>
        <dbReference type="ChEBI" id="CHEBI:15378"/>
        <dbReference type="ChEBI" id="CHEBI:57856"/>
        <dbReference type="ChEBI" id="CHEBI:59789"/>
        <dbReference type="ChEBI" id="CHEBI:74508"/>
        <dbReference type="ChEBI" id="CHEBI:74511"/>
        <dbReference type="EC" id="2.1.1.207"/>
    </reaction>
</comment>
<keyword evidence="3 6" id="KW-0808">Transferase</keyword>
<dbReference type="FunFam" id="3.40.1280.10:FF:000002">
    <property type="entry name" value="Peptidylprolyl isomerase"/>
    <property type="match status" value="1"/>
</dbReference>
<dbReference type="PANTHER" id="PTHR42971:SF1">
    <property type="entry name" value="TRNA (CYTIDINE(34)-2'-O)-METHYLTRANSFERASE"/>
    <property type="match status" value="1"/>
</dbReference>
<evidence type="ECO:0000313" key="10">
    <source>
        <dbReference type="Proteomes" id="UP000388235"/>
    </source>
</evidence>
<dbReference type="EMBL" id="CP045871">
    <property type="protein sequence ID" value="QGG81220.1"/>
    <property type="molecule type" value="Genomic_DNA"/>
</dbReference>
<protein>
    <recommendedName>
        <fullName evidence="6">tRNA (cytidine(34)-2'-O)-methyltransferase</fullName>
        <ecNumber evidence="6">2.1.1.207</ecNumber>
    </recommendedName>
    <alternativeName>
        <fullName evidence="6">tRNA (cytidine/uridine-2'-O-)-methyltransferase TrmL</fullName>
    </alternativeName>
</protein>
<dbReference type="Pfam" id="PF00588">
    <property type="entry name" value="SpoU_methylase"/>
    <property type="match status" value="1"/>
</dbReference>
<dbReference type="GO" id="GO:0141102">
    <property type="term" value="F:tRNA (5-carboxymethylaminomethyluridine(34)-2'-O)-methyltransferase activity"/>
    <property type="evidence" value="ECO:0007669"/>
    <property type="project" value="RHEA"/>
</dbReference>
<dbReference type="GO" id="GO:0003723">
    <property type="term" value="F:RNA binding"/>
    <property type="evidence" value="ECO:0007669"/>
    <property type="project" value="InterPro"/>
</dbReference>
<evidence type="ECO:0000256" key="4">
    <source>
        <dbReference type="ARBA" id="ARBA00022691"/>
    </source>
</evidence>
<comment type="subcellular location">
    <subcellularLocation>
        <location evidence="6">Cytoplasm</location>
    </subcellularLocation>
</comment>
<feature type="binding site" evidence="6 7">
    <location>
        <position position="129"/>
    </location>
    <ligand>
        <name>S-adenosyl-L-methionine</name>
        <dbReference type="ChEBI" id="CHEBI:59789"/>
    </ligand>
</feature>
<comment type="function">
    <text evidence="6">Methylates the ribose at the nucleotide 34 wobble position in the two leucyl isoacceptors tRNA(Leu)(CmAA) and tRNA(Leu)(cmnm5UmAA). Catalyzes the methyl transfer from S-adenosyl-L-methionine to the 2'-OH of the wobble nucleotide.</text>
</comment>
<evidence type="ECO:0000256" key="5">
    <source>
        <dbReference type="ARBA" id="ARBA00022694"/>
    </source>
</evidence>
<keyword evidence="1 6" id="KW-0963">Cytoplasm</keyword>
<evidence type="ECO:0000256" key="7">
    <source>
        <dbReference type="PIRSR" id="PIRSR029256-1"/>
    </source>
</evidence>
<dbReference type="RefSeq" id="WP_153714723.1">
    <property type="nucleotide sequence ID" value="NZ_CP045871.1"/>
</dbReference>
<comment type="subunit">
    <text evidence="6">Homodimer.</text>
</comment>
<proteinExistence type="inferred from homology"/>
<comment type="similarity">
    <text evidence="6">Belongs to the class IV-like SAM-binding methyltransferase superfamily. RNA methyltransferase TrmH family. TrmL subfamily.</text>
</comment>
<keyword evidence="4 6" id="KW-0949">S-adenosyl-L-methionine</keyword>
<feature type="binding site" evidence="6 7">
    <location>
        <position position="78"/>
    </location>
    <ligand>
        <name>S-adenosyl-L-methionine</name>
        <dbReference type="ChEBI" id="CHEBI:59789"/>
    </ligand>
</feature>
<dbReference type="HAMAP" id="MF_01885">
    <property type="entry name" value="tRNA_methyltr_TrmL"/>
    <property type="match status" value="1"/>
</dbReference>
<dbReference type="SUPFAM" id="SSF75217">
    <property type="entry name" value="alpha/beta knot"/>
    <property type="match status" value="1"/>
</dbReference>
<organism evidence="9 10">
    <name type="scientific">Litorivicinus lipolyticus</name>
    <dbReference type="NCBI Taxonomy" id="418701"/>
    <lineage>
        <taxon>Bacteria</taxon>
        <taxon>Pseudomonadati</taxon>
        <taxon>Pseudomonadota</taxon>
        <taxon>Gammaproteobacteria</taxon>
        <taxon>Oceanospirillales</taxon>
        <taxon>Litorivicinaceae</taxon>
        <taxon>Litorivicinus</taxon>
    </lineage>
</organism>
<dbReference type="EC" id="2.1.1.207" evidence="6"/>
<dbReference type="GO" id="GO:0002131">
    <property type="term" value="P:wobble position cytosine ribose methylation"/>
    <property type="evidence" value="ECO:0007669"/>
    <property type="project" value="TreeGrafter"/>
</dbReference>
<dbReference type="InterPro" id="IPR029026">
    <property type="entry name" value="tRNA_m1G_MTases_N"/>
</dbReference>
<keyword evidence="5 6" id="KW-0819">tRNA processing</keyword>
<keyword evidence="10" id="KW-1185">Reference proteome</keyword>
<dbReference type="CDD" id="cd18094">
    <property type="entry name" value="SpoU-like_TrmL"/>
    <property type="match status" value="1"/>
</dbReference>
<feature type="domain" description="tRNA/rRNA methyltransferase SpoU type" evidence="8">
    <location>
        <begin position="2"/>
        <end position="140"/>
    </location>
</feature>
<dbReference type="AlphaFoldDB" id="A0A5Q2QHA9"/>
<sequence length="153" mass="17180">MIHIVLFEPEIPPNTGNLIRLCANTGAHLHLIEPLGFSLEEKQLRRSGLDYHDMTRVHTYRDLPDFIARHPCTRLWVIETGGHQRYDQVTYQDGDGLVFGPETRGLKAAQLALLNSPVVSLPMTPNNRSLNLSNCASIVTFEAWRQLGFDGCA</sequence>
<dbReference type="InterPro" id="IPR001537">
    <property type="entry name" value="SpoU_MeTrfase"/>
</dbReference>
<dbReference type="GO" id="GO:0005737">
    <property type="term" value="C:cytoplasm"/>
    <property type="evidence" value="ECO:0007669"/>
    <property type="project" value="UniProtKB-SubCell"/>
</dbReference>
<dbReference type="OrthoDB" id="9789043at2"/>
<dbReference type="GO" id="GO:0042802">
    <property type="term" value="F:identical protein binding"/>
    <property type="evidence" value="ECO:0007669"/>
    <property type="project" value="UniProtKB-ARBA"/>
</dbReference>
<dbReference type="KEGG" id="llp:GH975_11850"/>
<dbReference type="Gene3D" id="3.40.1280.10">
    <property type="match status" value="1"/>
</dbReference>
<evidence type="ECO:0000256" key="1">
    <source>
        <dbReference type="ARBA" id="ARBA00022490"/>
    </source>
</evidence>
<accession>A0A5Q2QHA9</accession>
<dbReference type="PANTHER" id="PTHR42971">
    <property type="entry name" value="TRNA (CYTIDINE(34)-2'-O)-METHYLTRANSFERASE"/>
    <property type="match status" value="1"/>
</dbReference>
<dbReference type="Proteomes" id="UP000388235">
    <property type="component" value="Chromosome"/>
</dbReference>
<name>A0A5Q2QHA9_9GAMM</name>
<evidence type="ECO:0000256" key="3">
    <source>
        <dbReference type="ARBA" id="ARBA00022679"/>
    </source>
</evidence>
<feature type="binding site" evidence="6 7">
    <location>
        <position position="121"/>
    </location>
    <ligand>
        <name>S-adenosyl-L-methionine</name>
        <dbReference type="ChEBI" id="CHEBI:59789"/>
    </ligand>
</feature>
<evidence type="ECO:0000256" key="6">
    <source>
        <dbReference type="HAMAP-Rule" id="MF_01885"/>
    </source>
</evidence>
<gene>
    <name evidence="6" type="primary">trmL</name>
    <name evidence="9" type="ORF">GH975_11850</name>
</gene>
<dbReference type="InterPro" id="IPR029028">
    <property type="entry name" value="Alpha/beta_knot_MTases"/>
</dbReference>
<comment type="catalytic activity">
    <reaction evidence="6">
        <text>cytidine(34) in tRNA + S-adenosyl-L-methionine = 2'-O-methylcytidine(34) in tRNA + S-adenosyl-L-homocysteine + H(+)</text>
        <dbReference type="Rhea" id="RHEA:43084"/>
        <dbReference type="Rhea" id="RHEA-COMP:10331"/>
        <dbReference type="Rhea" id="RHEA-COMP:10332"/>
        <dbReference type="ChEBI" id="CHEBI:15378"/>
        <dbReference type="ChEBI" id="CHEBI:57856"/>
        <dbReference type="ChEBI" id="CHEBI:59789"/>
        <dbReference type="ChEBI" id="CHEBI:74495"/>
        <dbReference type="ChEBI" id="CHEBI:82748"/>
        <dbReference type="EC" id="2.1.1.207"/>
    </reaction>
</comment>
<feature type="binding site" evidence="6 7">
    <location>
        <position position="100"/>
    </location>
    <ligand>
        <name>S-adenosyl-L-methionine</name>
        <dbReference type="ChEBI" id="CHEBI:59789"/>
    </ligand>
</feature>
<evidence type="ECO:0000256" key="2">
    <source>
        <dbReference type="ARBA" id="ARBA00022603"/>
    </source>
</evidence>
<reference evidence="9 10" key="1">
    <citation type="submission" date="2019-11" db="EMBL/GenBank/DDBJ databases">
        <authorList>
            <person name="Khan S.A."/>
            <person name="Jeon C.O."/>
            <person name="Chun B.H."/>
        </authorList>
    </citation>
    <scope>NUCLEOTIDE SEQUENCE [LARGE SCALE GENOMIC DNA]</scope>
    <source>
        <strain evidence="9 10">IMCC 1097</strain>
    </source>
</reference>
<evidence type="ECO:0000313" key="9">
    <source>
        <dbReference type="EMBL" id="QGG81220.1"/>
    </source>
</evidence>
<dbReference type="GO" id="GO:0002132">
    <property type="term" value="P:wobble position uridine ribose methylation"/>
    <property type="evidence" value="ECO:0007669"/>
    <property type="project" value="TreeGrafter"/>
</dbReference>
<evidence type="ECO:0000259" key="8">
    <source>
        <dbReference type="Pfam" id="PF00588"/>
    </source>
</evidence>
<dbReference type="PIRSF" id="PIRSF029256">
    <property type="entry name" value="SpoU_TrmH_prd"/>
    <property type="match status" value="1"/>
</dbReference>
<dbReference type="InterPro" id="IPR016914">
    <property type="entry name" value="TrmL"/>
</dbReference>